<proteinExistence type="predicted"/>
<reference evidence="3 4" key="1">
    <citation type="journal article" date="2021" name="Commun. Biol.">
        <title>The genome of Shorea leprosula (Dipterocarpaceae) highlights the ecological relevance of drought in aseasonal tropical rainforests.</title>
        <authorList>
            <person name="Ng K.K.S."/>
            <person name="Kobayashi M.J."/>
            <person name="Fawcett J.A."/>
            <person name="Hatakeyama M."/>
            <person name="Paape T."/>
            <person name="Ng C.H."/>
            <person name="Ang C.C."/>
            <person name="Tnah L.H."/>
            <person name="Lee C.T."/>
            <person name="Nishiyama T."/>
            <person name="Sese J."/>
            <person name="O'Brien M.J."/>
            <person name="Copetti D."/>
            <person name="Mohd Noor M.I."/>
            <person name="Ong R.C."/>
            <person name="Putra M."/>
            <person name="Sireger I.Z."/>
            <person name="Indrioko S."/>
            <person name="Kosugi Y."/>
            <person name="Izuno A."/>
            <person name="Isagi Y."/>
            <person name="Lee S.L."/>
            <person name="Shimizu K.K."/>
        </authorList>
    </citation>
    <scope>NUCLEOTIDE SEQUENCE [LARGE SCALE GENOMIC DNA]</scope>
    <source>
        <strain evidence="3">214</strain>
    </source>
</reference>
<organism evidence="3 4">
    <name type="scientific">Rubroshorea leprosula</name>
    <dbReference type="NCBI Taxonomy" id="152421"/>
    <lineage>
        <taxon>Eukaryota</taxon>
        <taxon>Viridiplantae</taxon>
        <taxon>Streptophyta</taxon>
        <taxon>Embryophyta</taxon>
        <taxon>Tracheophyta</taxon>
        <taxon>Spermatophyta</taxon>
        <taxon>Magnoliopsida</taxon>
        <taxon>eudicotyledons</taxon>
        <taxon>Gunneridae</taxon>
        <taxon>Pentapetalae</taxon>
        <taxon>rosids</taxon>
        <taxon>malvids</taxon>
        <taxon>Malvales</taxon>
        <taxon>Dipterocarpaceae</taxon>
        <taxon>Rubroshorea</taxon>
    </lineage>
</organism>
<sequence>MMLHVFQSSVFLHLLLSSIMQWYMGLGKRGLMGSKTQPTEGDPTNPKRGSINGTTV</sequence>
<gene>
    <name evidence="3" type="ORF">SLEP1_g33055</name>
</gene>
<evidence type="ECO:0000313" key="4">
    <source>
        <dbReference type="Proteomes" id="UP001054252"/>
    </source>
</evidence>
<feature type="transmembrane region" description="Helical" evidence="2">
    <location>
        <begin position="6"/>
        <end position="26"/>
    </location>
</feature>
<keyword evidence="2" id="KW-1133">Transmembrane helix</keyword>
<keyword evidence="2" id="KW-0812">Transmembrane</keyword>
<keyword evidence="4" id="KW-1185">Reference proteome</keyword>
<dbReference type="Proteomes" id="UP001054252">
    <property type="component" value="Unassembled WGS sequence"/>
</dbReference>
<evidence type="ECO:0000256" key="1">
    <source>
        <dbReference type="SAM" id="MobiDB-lite"/>
    </source>
</evidence>
<keyword evidence="2" id="KW-0472">Membrane</keyword>
<comment type="caution">
    <text evidence="3">The sequence shown here is derived from an EMBL/GenBank/DDBJ whole genome shotgun (WGS) entry which is preliminary data.</text>
</comment>
<name>A0AAV5KFH3_9ROSI</name>
<dbReference type="AlphaFoldDB" id="A0AAV5KFH3"/>
<evidence type="ECO:0000313" key="3">
    <source>
        <dbReference type="EMBL" id="GKV23311.1"/>
    </source>
</evidence>
<feature type="region of interest" description="Disordered" evidence="1">
    <location>
        <begin position="33"/>
        <end position="56"/>
    </location>
</feature>
<dbReference type="EMBL" id="BPVZ01000062">
    <property type="protein sequence ID" value="GKV23311.1"/>
    <property type="molecule type" value="Genomic_DNA"/>
</dbReference>
<accession>A0AAV5KFH3</accession>
<evidence type="ECO:0000256" key="2">
    <source>
        <dbReference type="SAM" id="Phobius"/>
    </source>
</evidence>
<protein>
    <submittedName>
        <fullName evidence="3">Uncharacterized protein</fullName>
    </submittedName>
</protein>